<keyword evidence="5 6" id="KW-0472">Membrane</keyword>
<feature type="transmembrane region" description="Helical" evidence="6">
    <location>
        <begin position="172"/>
        <end position="190"/>
    </location>
</feature>
<evidence type="ECO:0008006" key="8">
    <source>
        <dbReference type="Google" id="ProtNLM"/>
    </source>
</evidence>
<evidence type="ECO:0000256" key="5">
    <source>
        <dbReference type="ARBA" id="ARBA00023136"/>
    </source>
</evidence>
<dbReference type="GO" id="GO:0016020">
    <property type="term" value="C:membrane"/>
    <property type="evidence" value="ECO:0007669"/>
    <property type="project" value="UniProtKB-SubCell"/>
</dbReference>
<comment type="subcellular location">
    <subcellularLocation>
        <location evidence="1">Membrane</location>
        <topology evidence="1">Multi-pass membrane protein</topology>
    </subcellularLocation>
</comment>
<feature type="transmembrane region" description="Helical" evidence="6">
    <location>
        <begin position="196"/>
        <end position="215"/>
    </location>
</feature>
<proteinExistence type="inferred from homology"/>
<gene>
    <name evidence="7" type="ORF">g.10996</name>
</gene>
<feature type="transmembrane region" description="Helical" evidence="6">
    <location>
        <begin position="44"/>
        <end position="63"/>
    </location>
</feature>
<feature type="transmembrane region" description="Helical" evidence="6">
    <location>
        <begin position="102"/>
        <end position="120"/>
    </location>
</feature>
<feature type="transmembrane region" description="Helical" evidence="6">
    <location>
        <begin position="268"/>
        <end position="290"/>
    </location>
</feature>
<protein>
    <recommendedName>
        <fullName evidence="8">Transmembrane protein 45B</fullName>
    </recommendedName>
</protein>
<accession>A0A1D1ZVK9</accession>
<reference evidence="7" key="1">
    <citation type="submission" date="2015-08" db="EMBL/GenBank/DDBJ databases">
        <authorList>
            <person name="Babu N.S."/>
            <person name="Beckwith C.J."/>
            <person name="Beseler K.G."/>
            <person name="Brison A."/>
            <person name="Carone J.V."/>
            <person name="Caskin T.P."/>
            <person name="Diamond M."/>
            <person name="Durham M.E."/>
            <person name="Foxe J.M."/>
            <person name="Go M."/>
            <person name="Henderson B.A."/>
            <person name="Jones I.B."/>
            <person name="McGettigan J.A."/>
            <person name="Micheletti S.J."/>
            <person name="Nasrallah M.E."/>
            <person name="Ortiz D."/>
            <person name="Piller C.R."/>
            <person name="Privatt S.R."/>
            <person name="Schneider S.L."/>
            <person name="Sharp S."/>
            <person name="Smith T.C."/>
            <person name="Stanton J.D."/>
            <person name="Ullery H.E."/>
            <person name="Wilson R.J."/>
            <person name="Serrano M.G."/>
            <person name="Buck G."/>
            <person name="Lee V."/>
            <person name="Wang Y."/>
            <person name="Carvalho R."/>
            <person name="Voegtly L."/>
            <person name="Shi R."/>
            <person name="Duckworth R."/>
            <person name="Johnson A."/>
            <person name="Loviza R."/>
            <person name="Walstead R."/>
            <person name="Shah Z."/>
            <person name="Kiflezghi M."/>
            <person name="Wade K."/>
            <person name="Ball S.L."/>
            <person name="Bradley K.W."/>
            <person name="Asai D.J."/>
            <person name="Bowman C.A."/>
            <person name="Russell D.A."/>
            <person name="Pope W.H."/>
            <person name="Jacobs-Sera D."/>
            <person name="Hendrix R.W."/>
            <person name="Hatfull G.F."/>
        </authorList>
    </citation>
    <scope>NUCLEOTIDE SEQUENCE</scope>
</reference>
<dbReference type="Pfam" id="PF04819">
    <property type="entry name" value="DUF716"/>
    <property type="match status" value="1"/>
</dbReference>
<dbReference type="InterPro" id="IPR006904">
    <property type="entry name" value="DUF716"/>
</dbReference>
<dbReference type="AlphaFoldDB" id="A0A1D1ZVK9"/>
<keyword evidence="3 6" id="KW-0812">Transmembrane</keyword>
<dbReference type="InterPro" id="IPR042127">
    <property type="entry name" value="TMEM45"/>
</dbReference>
<comment type="similarity">
    <text evidence="2">Belongs to the TMEM45 family.</text>
</comment>
<dbReference type="PANTHER" id="PTHR16007:SF15">
    <property type="entry name" value="TRANSMEMBRANE PROTEIN 45B"/>
    <property type="match status" value="1"/>
</dbReference>
<sequence>MDMSMDHAGHNHSAHVSVSPPMAHDHGAVLRHEDGSYYYSHGAWLGHVVPGSFFLLWGVWWMLATFYEHLASAAGGPPFRSRGWHRLFFGTARARRFPVEPFVKIVLPLFGILGELWLGHDQYMNLYASDGKFVMDHVNDWQHSAMYSAFMLSGLVDLATWYGRLPEGIEHASLGMAFLIEGMLLVFHLKGPKIEILVHLILVIQIFLTVVAVVFEALMPTSFAAALARPLSTVIQGVWWIQTAYIMYRAKPQWDPEDMSSAMMAPVAWVTHVLWITAAMLSVFLLMRWVTERHLGWVYKEERGAPGLGSPMPAARYGAQRPSGRTNGHIDLELSALTSDKY</sequence>
<keyword evidence="4 6" id="KW-1133">Transmembrane helix</keyword>
<name>A0A1D1ZVK9_AUXPR</name>
<dbReference type="EMBL" id="GDKF01007632">
    <property type="protein sequence ID" value="JAT70990.1"/>
    <property type="molecule type" value="Transcribed_RNA"/>
</dbReference>
<evidence type="ECO:0000256" key="2">
    <source>
        <dbReference type="ARBA" id="ARBA00006948"/>
    </source>
</evidence>
<evidence type="ECO:0000256" key="1">
    <source>
        <dbReference type="ARBA" id="ARBA00004141"/>
    </source>
</evidence>
<evidence type="ECO:0000256" key="3">
    <source>
        <dbReference type="ARBA" id="ARBA00022692"/>
    </source>
</evidence>
<evidence type="ECO:0000256" key="4">
    <source>
        <dbReference type="ARBA" id="ARBA00022989"/>
    </source>
</evidence>
<evidence type="ECO:0000256" key="6">
    <source>
        <dbReference type="SAM" id="Phobius"/>
    </source>
</evidence>
<dbReference type="PANTHER" id="PTHR16007">
    <property type="entry name" value="EPIDIDYMAL MEMBRANE PROTEIN E9-RELATED"/>
    <property type="match status" value="1"/>
</dbReference>
<organism evidence="7">
    <name type="scientific">Auxenochlorella protothecoides</name>
    <name type="common">Green microalga</name>
    <name type="synonym">Chlorella protothecoides</name>
    <dbReference type="NCBI Taxonomy" id="3075"/>
    <lineage>
        <taxon>Eukaryota</taxon>
        <taxon>Viridiplantae</taxon>
        <taxon>Chlorophyta</taxon>
        <taxon>core chlorophytes</taxon>
        <taxon>Trebouxiophyceae</taxon>
        <taxon>Chlorellales</taxon>
        <taxon>Chlorellaceae</taxon>
        <taxon>Auxenochlorella</taxon>
    </lineage>
</organism>
<evidence type="ECO:0000313" key="7">
    <source>
        <dbReference type="EMBL" id="JAT70990.1"/>
    </source>
</evidence>